<keyword evidence="4" id="KW-1185">Reference proteome</keyword>
<protein>
    <submittedName>
        <fullName evidence="3">At1g62390-like protein</fullName>
    </submittedName>
</protein>
<dbReference type="PANTHER" id="PTHR46183">
    <property type="entry name" value="PROTEIN CLMP1"/>
    <property type="match status" value="1"/>
</dbReference>
<feature type="coiled-coil region" evidence="1">
    <location>
        <begin position="478"/>
        <end position="505"/>
    </location>
</feature>
<evidence type="ECO:0000313" key="4">
    <source>
        <dbReference type="Proteomes" id="UP000198341"/>
    </source>
</evidence>
<dbReference type="Pfam" id="PF14559">
    <property type="entry name" value="TPR_19"/>
    <property type="match status" value="1"/>
</dbReference>
<dbReference type="AlphaFoldDB" id="K8FD23"/>
<dbReference type="GeneID" id="19011607"/>
<evidence type="ECO:0000256" key="1">
    <source>
        <dbReference type="SAM" id="Coils"/>
    </source>
</evidence>
<feature type="region of interest" description="Disordered" evidence="2">
    <location>
        <begin position="294"/>
        <end position="314"/>
    </location>
</feature>
<dbReference type="EMBL" id="FO082264">
    <property type="protein sequence ID" value="CCO20053.1"/>
    <property type="molecule type" value="Genomic_DNA"/>
</dbReference>
<proteinExistence type="predicted"/>
<dbReference type="Proteomes" id="UP000198341">
    <property type="component" value="Chromosome 15"/>
</dbReference>
<evidence type="ECO:0000256" key="2">
    <source>
        <dbReference type="SAM" id="MobiDB-lite"/>
    </source>
</evidence>
<dbReference type="OrthoDB" id="2942533at2759"/>
<dbReference type="SUPFAM" id="SSF48452">
    <property type="entry name" value="TPR-like"/>
    <property type="match status" value="1"/>
</dbReference>
<dbReference type="InterPro" id="IPR044517">
    <property type="entry name" value="PHOX1-4"/>
</dbReference>
<reference evidence="3 4" key="1">
    <citation type="submission" date="2011-10" db="EMBL/GenBank/DDBJ databases">
        <authorList>
            <person name="Genoscope - CEA"/>
        </authorList>
    </citation>
    <scope>NUCLEOTIDE SEQUENCE [LARGE SCALE GENOMIC DNA]</scope>
    <source>
        <strain evidence="3 4">RCC 1105</strain>
    </source>
</reference>
<organism evidence="3 4">
    <name type="scientific">Bathycoccus prasinos</name>
    <dbReference type="NCBI Taxonomy" id="41875"/>
    <lineage>
        <taxon>Eukaryota</taxon>
        <taxon>Viridiplantae</taxon>
        <taxon>Chlorophyta</taxon>
        <taxon>Mamiellophyceae</taxon>
        <taxon>Mamiellales</taxon>
        <taxon>Bathycoccaceae</taxon>
        <taxon>Bathycoccus</taxon>
    </lineage>
</organism>
<keyword evidence="1" id="KW-0175">Coiled coil</keyword>
<sequence>MAVTQNNNKQELAGFHKKCASLKKEGDQLFMKQDHMNAIRAYGRALSLALAGSPERSALLTSQAACFIREKRFREAIECCTAALQDIPNGKVALKRRATAYEQLGQFKEAQHDLEVAWKQDDTDESVKTMLDKVRGKAKAAAKKKTAVSGLGGSSLEKRPQQYTREQIAAAQAQQQRQRALQAQAQQQIPDLTIRFMREGKDSAEVKVPVTVTYVDLVNHAKKSFSLEENKNIILKWLDLEDEMMTLTSRADLRFALQTFANEPEYKKAQEAKVKDGANQELPVIELRVHDSEGTVSETKENVQPEELATEDEPAEDVIEIDEWLLSFAALFRKTLGEAAPPKGPLDLREIGLEKCCETLEKAVGSPEAKTLLGAAADKFQEAATAAMFNWGNVHVCAARKIIDVAALKKKTERDGETKNEENENVEDEYANIKQDLPELDAEFNKAIALFQKALNIKGDFFEASIAWGQQAFERAKIHSNLAKLESDKKEKQKLEKEADKMFDLALQKFDESMKMLSPEQRDVVLVEGSEETSGVKAQILVLWGNVLYERSSVKFLRNDKSWKKDTQSSVAKFNEAACAKGDIVRALQNHASKEWEDEEKAKKEAGVA</sequence>
<dbReference type="RefSeq" id="XP_007508967.1">
    <property type="nucleotide sequence ID" value="XM_007508905.1"/>
</dbReference>
<dbReference type="Gene3D" id="3.10.20.90">
    <property type="entry name" value="Phosphatidylinositol 3-kinase Catalytic Subunit, Chain A, domain 1"/>
    <property type="match status" value="1"/>
</dbReference>
<accession>K8FD23</accession>
<gene>
    <name evidence="3" type="ordered locus">Bathy15g00640</name>
</gene>
<dbReference type="eggNOG" id="KOG4151">
    <property type="taxonomic scope" value="Eukaryota"/>
</dbReference>
<dbReference type="PANTHER" id="PTHR46183:SF8">
    <property type="entry name" value="PROTEIN CLMP1"/>
    <property type="match status" value="1"/>
</dbReference>
<dbReference type="InterPro" id="IPR011990">
    <property type="entry name" value="TPR-like_helical_dom_sf"/>
</dbReference>
<dbReference type="Gene3D" id="1.25.40.10">
    <property type="entry name" value="Tetratricopeptide repeat domain"/>
    <property type="match status" value="1"/>
</dbReference>
<feature type="compositionally biased region" description="Basic and acidic residues" evidence="2">
    <location>
        <begin position="294"/>
        <end position="303"/>
    </location>
</feature>
<feature type="coiled-coil region" evidence="1">
    <location>
        <begin position="409"/>
        <end position="443"/>
    </location>
</feature>
<evidence type="ECO:0000313" key="3">
    <source>
        <dbReference type="EMBL" id="CCO20053.1"/>
    </source>
</evidence>
<dbReference type="KEGG" id="bpg:Bathy15g00640"/>
<dbReference type="SUPFAM" id="SSF54277">
    <property type="entry name" value="CAD &amp; PB1 domains"/>
    <property type="match status" value="1"/>
</dbReference>
<name>K8FD23_9CHLO</name>